<dbReference type="Pfam" id="PF13460">
    <property type="entry name" value="NAD_binding_10"/>
    <property type="match status" value="1"/>
</dbReference>
<reference evidence="3 4" key="1">
    <citation type="journal article" date="2010" name="Cell">
        <title>The genome of Naegleria gruberi illuminates early eukaryotic versatility.</title>
        <authorList>
            <person name="Fritz-Laylin L.K."/>
            <person name="Prochnik S.E."/>
            <person name="Ginger M.L."/>
            <person name="Dacks J.B."/>
            <person name="Carpenter M.L."/>
            <person name="Field M.C."/>
            <person name="Kuo A."/>
            <person name="Paredez A."/>
            <person name="Chapman J."/>
            <person name="Pham J."/>
            <person name="Shu S."/>
            <person name="Neupane R."/>
            <person name="Cipriano M."/>
            <person name="Mancuso J."/>
            <person name="Tu H."/>
            <person name="Salamov A."/>
            <person name="Lindquist E."/>
            <person name="Shapiro H."/>
            <person name="Lucas S."/>
            <person name="Grigoriev I.V."/>
            <person name="Cande W.Z."/>
            <person name="Fulton C."/>
            <person name="Rokhsar D.S."/>
            <person name="Dawson S.C."/>
        </authorList>
    </citation>
    <scope>NUCLEOTIDE SEQUENCE [LARGE SCALE GENOMIC DNA]</scope>
    <source>
        <strain evidence="3 4">NEG-M</strain>
    </source>
</reference>
<dbReference type="KEGG" id="ngr:NAEGRDRAFT_69441"/>
<dbReference type="InterPro" id="IPR036291">
    <property type="entry name" value="NAD(P)-bd_dom_sf"/>
</dbReference>
<gene>
    <name evidence="3" type="ORF">NAEGRDRAFT_69441</name>
</gene>
<dbReference type="STRING" id="5762.D2VKM0"/>
<keyword evidence="1" id="KW-0472">Membrane</keyword>
<keyword evidence="4" id="KW-1185">Reference proteome</keyword>
<feature type="transmembrane region" description="Helical" evidence="1">
    <location>
        <begin position="223"/>
        <end position="245"/>
    </location>
</feature>
<evidence type="ECO:0000313" key="3">
    <source>
        <dbReference type="EMBL" id="EFC42621.1"/>
    </source>
</evidence>
<evidence type="ECO:0000259" key="2">
    <source>
        <dbReference type="Pfam" id="PF13460"/>
    </source>
</evidence>
<name>D2VKM0_NAEGR</name>
<dbReference type="OrthoDB" id="419598at2759"/>
<dbReference type="Proteomes" id="UP000006671">
    <property type="component" value="Unassembled WGS sequence"/>
</dbReference>
<sequence>MKGVRVRVLARNPSMLSPLDSKYSDRLSIVKGDATKAEDVAQLISNSQVSHVICALGVRMNEPTTVVENGVINAISVMKKLDREMRFVLVTSSALVKSNSNWFFDNIVKKHLLNHIYDDLERAEKALVELTKDSKISYAIVRPPQLVDAPATLDLIYKEGDEQPKGTHLVTREDVASVLLECIFDKQFNTGNRIFNVDTTRKLDVKVDVIKILRSVTPYPKYLMIRSFMFSIQAAIGFLIGFSLFKLKSLLFPQLEEHIIKYLSKHK</sequence>
<dbReference type="SUPFAM" id="SSF51735">
    <property type="entry name" value="NAD(P)-binding Rossmann-fold domains"/>
    <property type="match status" value="1"/>
</dbReference>
<dbReference type="eggNOG" id="ENOG502SFMD">
    <property type="taxonomic scope" value="Eukaryota"/>
</dbReference>
<evidence type="ECO:0000256" key="1">
    <source>
        <dbReference type="SAM" id="Phobius"/>
    </source>
</evidence>
<dbReference type="PANTHER" id="PTHR15020">
    <property type="entry name" value="FLAVIN REDUCTASE-RELATED"/>
    <property type="match status" value="1"/>
</dbReference>
<keyword evidence="1" id="KW-0812">Transmembrane</keyword>
<dbReference type="EMBL" id="GG738878">
    <property type="protein sequence ID" value="EFC42621.1"/>
    <property type="molecule type" value="Genomic_DNA"/>
</dbReference>
<proteinExistence type="predicted"/>
<organism evidence="4">
    <name type="scientific">Naegleria gruberi</name>
    <name type="common">Amoeba</name>
    <dbReference type="NCBI Taxonomy" id="5762"/>
    <lineage>
        <taxon>Eukaryota</taxon>
        <taxon>Discoba</taxon>
        <taxon>Heterolobosea</taxon>
        <taxon>Tetramitia</taxon>
        <taxon>Eutetramitia</taxon>
        <taxon>Vahlkampfiidae</taxon>
        <taxon>Naegleria</taxon>
    </lineage>
</organism>
<dbReference type="InterPro" id="IPR016040">
    <property type="entry name" value="NAD(P)-bd_dom"/>
</dbReference>
<dbReference type="RefSeq" id="XP_002675365.1">
    <property type="nucleotide sequence ID" value="XM_002675319.1"/>
</dbReference>
<dbReference type="Gene3D" id="3.40.50.720">
    <property type="entry name" value="NAD(P)-binding Rossmann-like Domain"/>
    <property type="match status" value="1"/>
</dbReference>
<evidence type="ECO:0000313" key="4">
    <source>
        <dbReference type="Proteomes" id="UP000006671"/>
    </source>
</evidence>
<feature type="domain" description="NAD(P)-binding" evidence="2">
    <location>
        <begin position="3"/>
        <end position="185"/>
    </location>
</feature>
<dbReference type="InParanoid" id="D2VKM0"/>
<dbReference type="GeneID" id="8852055"/>
<dbReference type="VEuPathDB" id="AmoebaDB:NAEGRDRAFT_69441"/>
<keyword evidence="1" id="KW-1133">Transmembrane helix</keyword>
<dbReference type="PANTHER" id="PTHR15020:SF50">
    <property type="entry name" value="UPF0659 PROTEIN YMR090W"/>
    <property type="match status" value="1"/>
</dbReference>
<accession>D2VKM0</accession>
<protein>
    <submittedName>
        <fullName evidence="3">Predicted protein</fullName>
    </submittedName>
</protein>
<dbReference type="AlphaFoldDB" id="D2VKM0"/>